<evidence type="ECO:0000313" key="2">
    <source>
        <dbReference type="Proteomes" id="UP000813461"/>
    </source>
</evidence>
<proteinExistence type="predicted"/>
<dbReference type="AlphaFoldDB" id="A0A8K0QT72"/>
<reference evidence="1" key="1">
    <citation type="journal article" date="2021" name="Nat. Commun.">
        <title>Genetic determinants of endophytism in the Arabidopsis root mycobiome.</title>
        <authorList>
            <person name="Mesny F."/>
            <person name="Miyauchi S."/>
            <person name="Thiergart T."/>
            <person name="Pickel B."/>
            <person name="Atanasova L."/>
            <person name="Karlsson M."/>
            <person name="Huettel B."/>
            <person name="Barry K.W."/>
            <person name="Haridas S."/>
            <person name="Chen C."/>
            <person name="Bauer D."/>
            <person name="Andreopoulos W."/>
            <person name="Pangilinan J."/>
            <person name="LaButti K."/>
            <person name="Riley R."/>
            <person name="Lipzen A."/>
            <person name="Clum A."/>
            <person name="Drula E."/>
            <person name="Henrissat B."/>
            <person name="Kohler A."/>
            <person name="Grigoriev I.V."/>
            <person name="Martin F.M."/>
            <person name="Hacquard S."/>
        </authorList>
    </citation>
    <scope>NUCLEOTIDE SEQUENCE</scope>
    <source>
        <strain evidence="1">MPI-SDFR-AT-0120</strain>
    </source>
</reference>
<evidence type="ECO:0000313" key="1">
    <source>
        <dbReference type="EMBL" id="KAH7070092.1"/>
    </source>
</evidence>
<dbReference type="EMBL" id="JAGMVJ010000028">
    <property type="protein sequence ID" value="KAH7070092.1"/>
    <property type="molecule type" value="Genomic_DNA"/>
</dbReference>
<accession>A0A8K0QT72</accession>
<dbReference type="Proteomes" id="UP000813461">
    <property type="component" value="Unassembled WGS sequence"/>
</dbReference>
<gene>
    <name evidence="1" type="ORF">FB567DRAFT_220108</name>
</gene>
<sequence length="327" mass="37329">MTAPAYSPLAGEGERQLPHYTPVIWQEEINPFDEIRRDSQETPSIMSHDDDLIAPTTTPITADQTGRATARFPLVTARTFPAHEYDPWSVMRRSQAFEPPKYTPSYTLPPPGYDSIDTQARTFRLRAPFIYASKTSNLPRYQLAQDVDHGGKSTGLKLRRLRPNETRSCSVPAAHAARAPKISYDDNETLYTMDTFELHGHGEADLVGNIQITSGRTLWGGSWMKIWHVTKSDHSRRDSWNSDLDLRHSRRAHTSFDGERILLYSIRKGVWEDGDGTIVAREERGGKIGKLIEITEAWARDRERRDLVVACWVMKFWSSQGLRWEGM</sequence>
<protein>
    <submittedName>
        <fullName evidence="1">Uncharacterized protein</fullName>
    </submittedName>
</protein>
<comment type="caution">
    <text evidence="1">The sequence shown here is derived from an EMBL/GenBank/DDBJ whole genome shotgun (WGS) entry which is preliminary data.</text>
</comment>
<organism evidence="1 2">
    <name type="scientific">Paraphoma chrysanthemicola</name>
    <dbReference type="NCBI Taxonomy" id="798071"/>
    <lineage>
        <taxon>Eukaryota</taxon>
        <taxon>Fungi</taxon>
        <taxon>Dikarya</taxon>
        <taxon>Ascomycota</taxon>
        <taxon>Pezizomycotina</taxon>
        <taxon>Dothideomycetes</taxon>
        <taxon>Pleosporomycetidae</taxon>
        <taxon>Pleosporales</taxon>
        <taxon>Pleosporineae</taxon>
        <taxon>Phaeosphaeriaceae</taxon>
        <taxon>Paraphoma</taxon>
    </lineage>
</organism>
<dbReference type="OrthoDB" id="3939315at2759"/>
<name>A0A8K0QT72_9PLEO</name>
<keyword evidence="2" id="KW-1185">Reference proteome</keyword>